<dbReference type="Gene3D" id="3.40.50.150">
    <property type="entry name" value="Vaccinia Virus protein VP39"/>
    <property type="match status" value="1"/>
</dbReference>
<evidence type="ECO:0008006" key="3">
    <source>
        <dbReference type="Google" id="ProtNLM"/>
    </source>
</evidence>
<protein>
    <recommendedName>
        <fullName evidence="3">SAM-dependent methyltransferase</fullName>
    </recommendedName>
</protein>
<dbReference type="KEGG" id="bvv:BHK69_02445"/>
<organism evidence="1 2">
    <name type="scientific">Bosea vaviloviae</name>
    <dbReference type="NCBI Taxonomy" id="1526658"/>
    <lineage>
        <taxon>Bacteria</taxon>
        <taxon>Pseudomonadati</taxon>
        <taxon>Pseudomonadota</taxon>
        <taxon>Alphaproteobacteria</taxon>
        <taxon>Hyphomicrobiales</taxon>
        <taxon>Boseaceae</taxon>
        <taxon>Bosea</taxon>
    </lineage>
</organism>
<accession>A0A1D7TWL3</accession>
<gene>
    <name evidence="1" type="ORF">BHK69_02445</name>
</gene>
<dbReference type="Proteomes" id="UP000094969">
    <property type="component" value="Chromosome"/>
</dbReference>
<name>A0A1D7TWL3_9HYPH</name>
<keyword evidence="2" id="KW-1185">Reference proteome</keyword>
<dbReference type="STRING" id="1526658.BHK69_02445"/>
<dbReference type="EMBL" id="CP017147">
    <property type="protein sequence ID" value="AOO79501.1"/>
    <property type="molecule type" value="Genomic_DNA"/>
</dbReference>
<proteinExistence type="predicted"/>
<dbReference type="InterPro" id="IPR029063">
    <property type="entry name" value="SAM-dependent_MTases_sf"/>
</dbReference>
<reference evidence="1 2" key="1">
    <citation type="journal article" date="2015" name="Antonie Van Leeuwenhoek">
        <title>Bosea vaviloviae sp. nov., a new species of slow-growing rhizobia isolated from nodules of the relict species Vavilovia formosa (Stev.) Fed.</title>
        <authorList>
            <person name="Safronova V.I."/>
            <person name="Kuznetsova I.G."/>
            <person name="Sazanova A.L."/>
            <person name="Kimeklis A.K."/>
            <person name="Belimov A.A."/>
            <person name="Andronov E.E."/>
            <person name="Pinaev A.G."/>
            <person name="Chizhevskaya E.P."/>
            <person name="Pukhaev A.R."/>
            <person name="Popov K.P."/>
            <person name="Willems A."/>
            <person name="Tikhonovich I.A."/>
        </authorList>
    </citation>
    <scope>NUCLEOTIDE SEQUENCE [LARGE SCALE GENOMIC DNA]</scope>
    <source>
        <strain evidence="1 2">Vaf18</strain>
    </source>
</reference>
<evidence type="ECO:0000313" key="2">
    <source>
        <dbReference type="Proteomes" id="UP000094969"/>
    </source>
</evidence>
<evidence type="ECO:0000313" key="1">
    <source>
        <dbReference type="EMBL" id="AOO79501.1"/>
    </source>
</evidence>
<dbReference type="RefSeq" id="WP_069688724.1">
    <property type="nucleotide sequence ID" value="NZ_CP017147.1"/>
</dbReference>
<dbReference type="SUPFAM" id="SSF53335">
    <property type="entry name" value="S-adenosyl-L-methionine-dependent methyltransferases"/>
    <property type="match status" value="1"/>
</dbReference>
<sequence>MTQEPSEAFHDILRGVAALTRNPVAADIARLYGKGAPVDLSIAVNHKQIASKQWLVETLAETLPRPDGPVWVLGAWYGVLGALLLEEPQLAISEVVSLDIDPGCAIVAETLNHRHVTAKRFRAITADMTGLDFAAQERRPGLVINTSCEHLDDVPGWLATLPAGLPLLLQSNDYFREPDHRSCVASLEAFQEQANLSETWFTGALPTKNYTRFMLIGAR</sequence>
<dbReference type="OrthoDB" id="8064566at2"/>
<dbReference type="AlphaFoldDB" id="A0A1D7TWL3"/>